<sequence length="708" mass="74252">MPHHRNRRHTPATRPLRRNGSTRMHQSQAPQPTAGLPPQHHRPRTALATLTGLVLALAAAAPAAAGTDAAAPPPSTVVGTYEIRQVDPLVDPADRPAPGARAATPHAAHAAALPEDATQEFVRLADGDRVRVEADPALLDDVVPGQRVAVTGTVTAAPPDATEDSPTIDATAVRELTAAAAPLMSEEDTVAVVLLRLGDAGPAPMSVDEVRDLVFTGPGSVASFFRESSWGQLELRGRDRTDGDVYDYLTVPADTPCAAEEQAGFAAAQAAGLDLTGYDRVAFLLDSADRACWFGGWAYIGGQVSVNLITGPDATRAVLQHELGHNLGLGHASALECTTPAGLASAIEEDGGSCWVEEYGDPYDTMGNAFNQMEFSAHHKAWLGWIPAANVTTVTASGTYTLAPSEVQTDQPQLLRIPLASGLSYDVDVRRPHGLWDAKVADYPALMDGVTIRRGDSWGASLLDTTPGGEVDDAPLRTGQTFTDRASGVRIRTEQSGPEGAVVHVELGARTQTPHLIGTHNAWTSAPMTEVPGAPGTWTAQAQFGEEPDRRFRILVLPDGGVYGDAEPDGVADAGGADIQVPGAGTYTVTFDLASLRYTVVRDGGGGGGGFVSTYPAMTLRGISTGWAAVPMELVADHTWRVTTAFGAHPVEDFLFDVDGTGATVFGDAGNDGVAEPGAPNALMTQGPALYQVTFRDDTLAYGVVREW</sequence>
<feature type="compositionally biased region" description="Basic residues" evidence="1">
    <location>
        <begin position="1"/>
        <end position="17"/>
    </location>
</feature>
<evidence type="ECO:0000256" key="1">
    <source>
        <dbReference type="SAM" id="MobiDB-lite"/>
    </source>
</evidence>
<keyword evidence="3" id="KW-1185">Reference proteome</keyword>
<accession>A0A4Y3KSS1</accession>
<dbReference type="AlphaFoldDB" id="A0A4Y3KSS1"/>
<dbReference type="SUPFAM" id="SSF55486">
    <property type="entry name" value="Metalloproteases ('zincins'), catalytic domain"/>
    <property type="match status" value="1"/>
</dbReference>
<gene>
    <name evidence="2" type="ORF">CCE01nite_08760</name>
</gene>
<dbReference type="Gene3D" id="2.60.40.3620">
    <property type="match status" value="1"/>
</dbReference>
<feature type="compositionally biased region" description="Low complexity" evidence="1">
    <location>
        <begin position="96"/>
        <end position="110"/>
    </location>
</feature>
<name>A0A4Y3KSS1_9CELL</name>
<organism evidence="2 3">
    <name type="scientific">Cellulomonas cellasea</name>
    <dbReference type="NCBI Taxonomy" id="43670"/>
    <lineage>
        <taxon>Bacteria</taxon>
        <taxon>Bacillati</taxon>
        <taxon>Actinomycetota</taxon>
        <taxon>Actinomycetes</taxon>
        <taxon>Micrococcales</taxon>
        <taxon>Cellulomonadaceae</taxon>
        <taxon>Cellulomonas</taxon>
    </lineage>
</organism>
<dbReference type="Proteomes" id="UP000317046">
    <property type="component" value="Unassembled WGS sequence"/>
</dbReference>
<proteinExistence type="predicted"/>
<feature type="region of interest" description="Disordered" evidence="1">
    <location>
        <begin position="1"/>
        <end position="42"/>
    </location>
</feature>
<evidence type="ECO:0008006" key="4">
    <source>
        <dbReference type="Google" id="ProtNLM"/>
    </source>
</evidence>
<dbReference type="EMBL" id="BJLR01000009">
    <property type="protein sequence ID" value="GEA86927.1"/>
    <property type="molecule type" value="Genomic_DNA"/>
</dbReference>
<evidence type="ECO:0000313" key="2">
    <source>
        <dbReference type="EMBL" id="GEA86927.1"/>
    </source>
</evidence>
<evidence type="ECO:0000313" key="3">
    <source>
        <dbReference type="Proteomes" id="UP000317046"/>
    </source>
</evidence>
<feature type="region of interest" description="Disordered" evidence="1">
    <location>
        <begin position="89"/>
        <end position="110"/>
    </location>
</feature>
<reference evidence="2" key="1">
    <citation type="submission" date="2019-06" db="EMBL/GenBank/DDBJ databases">
        <title>Whole genome shotgun sequence of Cellulomonas cellasea NBRC 3753.</title>
        <authorList>
            <person name="Hosoyama A."/>
            <person name="Uohara A."/>
            <person name="Ohji S."/>
            <person name="Ichikawa N."/>
        </authorList>
    </citation>
    <scope>NUCLEOTIDE SEQUENCE [LARGE SCALE GENOMIC DNA]</scope>
    <source>
        <strain evidence="2">NBRC 3753</strain>
    </source>
</reference>
<protein>
    <recommendedName>
        <fullName evidence="4">Peptidase M11 gametolysin domain-containing protein</fullName>
    </recommendedName>
</protein>
<comment type="caution">
    <text evidence="2">The sequence shown here is derived from an EMBL/GenBank/DDBJ whole genome shotgun (WGS) entry which is preliminary data.</text>
</comment>
<feature type="compositionally biased region" description="Polar residues" evidence="1">
    <location>
        <begin position="19"/>
        <end position="31"/>
    </location>
</feature>